<evidence type="ECO:0000256" key="1">
    <source>
        <dbReference type="ARBA" id="ARBA00000851"/>
    </source>
</evidence>
<evidence type="ECO:0000259" key="12">
    <source>
        <dbReference type="SMART" id="SM00487"/>
    </source>
</evidence>
<dbReference type="Pfam" id="PF04313">
    <property type="entry name" value="HSDR_N"/>
    <property type="match status" value="1"/>
</dbReference>
<evidence type="ECO:0000256" key="11">
    <source>
        <dbReference type="SAM" id="MobiDB-lite"/>
    </source>
</evidence>
<dbReference type="CDD" id="cd18800">
    <property type="entry name" value="SF2_C_EcoR124I-like"/>
    <property type="match status" value="1"/>
</dbReference>
<keyword evidence="4" id="KW-0540">Nuclease</keyword>
<dbReference type="CDD" id="cd22332">
    <property type="entry name" value="HsdR_N"/>
    <property type="match status" value="1"/>
</dbReference>
<evidence type="ECO:0000313" key="13">
    <source>
        <dbReference type="EMBL" id="MBB6437043.1"/>
    </source>
</evidence>
<organism evidence="13 14">
    <name type="scientific">Streptomyces candidus</name>
    <dbReference type="NCBI Taxonomy" id="67283"/>
    <lineage>
        <taxon>Bacteria</taxon>
        <taxon>Bacillati</taxon>
        <taxon>Actinomycetota</taxon>
        <taxon>Actinomycetes</taxon>
        <taxon>Kitasatosporales</taxon>
        <taxon>Streptomycetaceae</taxon>
        <taxon>Streptomyces</taxon>
    </lineage>
</organism>
<feature type="compositionally biased region" description="Polar residues" evidence="11">
    <location>
        <begin position="779"/>
        <end position="794"/>
    </location>
</feature>
<keyword evidence="6" id="KW-0680">Restriction system</keyword>
<comment type="similarity">
    <text evidence="2">Belongs to the HsdR family.</text>
</comment>
<dbReference type="InterPro" id="IPR014001">
    <property type="entry name" value="Helicase_ATP-bd"/>
</dbReference>
<dbReference type="InterPro" id="IPR055180">
    <property type="entry name" value="HsdR_RecA-like_helicase_dom_2"/>
</dbReference>
<dbReference type="InterPro" id="IPR027417">
    <property type="entry name" value="P-loop_NTPase"/>
</dbReference>
<evidence type="ECO:0000256" key="3">
    <source>
        <dbReference type="ARBA" id="ARBA00012654"/>
    </source>
</evidence>
<dbReference type="InterPro" id="IPR051268">
    <property type="entry name" value="Type-I_R_enzyme_R_subunit"/>
</dbReference>
<dbReference type="EMBL" id="JACHEM010000008">
    <property type="protein sequence ID" value="MBB6437043.1"/>
    <property type="molecule type" value="Genomic_DNA"/>
</dbReference>
<keyword evidence="8 13" id="KW-0378">Hydrolase</keyword>
<gene>
    <name evidence="13" type="ORF">HNQ79_003518</name>
</gene>
<evidence type="ECO:0000256" key="6">
    <source>
        <dbReference type="ARBA" id="ARBA00022747"/>
    </source>
</evidence>
<dbReference type="Pfam" id="PF22679">
    <property type="entry name" value="T1R_D3-like"/>
    <property type="match status" value="1"/>
</dbReference>
<sequence length="1207" mass="133855">MAQVERDEVERPFVAQLKAMGWTHVPGSEIGTLDVARPVLADRLGEALRRINIRASDGQPWMDDSDVGRTIGELCGVSLGKGIGDANFAVTDLLLSGVLLSAPSAGHGGASATIQLVEWHPDKIGLNSFVVVDQLRVKNRSGDPSILDVVLFVNGIPLVAVECKSPDLAEPVRDAVLDLRHYAGDPIDDDERKGTELFVPGGVPELFRTVQLLVAATGETAHLGTVSSTPEHFHPWRSIEPENESTLQRELRAAGLMDEPPQGKEPAKLTEQHKLVGVVLRPAALLNVVRHYIIPLPVETSTGASRTVKVVARHQQYRAAEKAVRKLLTGRVRGGAVEEDERGGVIWHTQGSGKSLTMTFLVRRVHLHHLLSEFTVVVVTDRTQLQDQLSATLRLSESDVETAETGTQMEGLLSEGGRRVVFAMIQKYGRGFAFTGDAKEGGDERDLAGEYREAESARKSKEQGRGKQAESEPPVVNFPECNTSSDILVLVDEAHRSHTKSLHAALRKAIPRAAKIGFTGTPIVTGKEEDTRRIFSGGDDKGFLDTYRMEDAEHDGVVVRIRYEGRTGEGKVRDKDGLDRDFEDLIRDRTPEERAALMKRWPSGRDVAESWPMIQKKAADMLEHYVCSVLSGGGFKAQVAAVSRKAAVAYHHALRDARDALLEELASFDPESVRGTPMEELPRRLRYLYQAHQYRALLRRMDFVPVISAGSERKARKWLHWTEANRQKAYIARFQEAMPHLEPEPEWVATTPFNPPAQDPPEPDDDGAYFPWSDAPADESQQSEQPQQLDTKASSLPDPVHPESPIAFLIVKSMLLTGFDAPREQVLYLDRPIRDAELLQAVARVNRPAPGKKVGYVVDYYGVFEHLSSALADYRNADVNDTMRSLAEEIGGLAPAAEEVRDFLLARGFTDEILDDVTQLHAAAESLDEVARFDYDNLLHEFLAVLERSLPHEKALPYVADARRWGLLQKRVRRLHRDAPGGTFTMRQYGRKVREMIVDHLEGPEIEQVIPPVSLTATAFDDVVRALPPQEAAAEMGHALRFHLEERVKQEDPGKYERLSQRLEEILQEIPGRFEEQIEQFSTLIAEARQEEEEDPALAGLSPLEQRVYRLVASLLDENNGVSLRGGDIRPLIGPVCDSAARTISSASYQGQSQDLHILAGGIQRELLAGGLLPASGDWSPLKNIAERLAGYAQNNRQQFLRRARGE</sequence>
<proteinExistence type="inferred from homology"/>
<dbReference type="AlphaFoldDB" id="A0A7X0HGJ4"/>
<dbReference type="SMART" id="SM00487">
    <property type="entry name" value="DEXDc"/>
    <property type="match status" value="1"/>
</dbReference>
<dbReference type="InterPro" id="IPR040980">
    <property type="entry name" value="SWI2_SNF2"/>
</dbReference>
<accession>A0A7X0HGJ4</accession>
<evidence type="ECO:0000256" key="9">
    <source>
        <dbReference type="ARBA" id="ARBA00022840"/>
    </source>
</evidence>
<keyword evidence="5" id="KW-0547">Nucleotide-binding</keyword>
<dbReference type="GO" id="GO:0009307">
    <property type="term" value="P:DNA restriction-modification system"/>
    <property type="evidence" value="ECO:0007669"/>
    <property type="project" value="UniProtKB-KW"/>
</dbReference>
<evidence type="ECO:0000256" key="5">
    <source>
        <dbReference type="ARBA" id="ARBA00022741"/>
    </source>
</evidence>
<reference evidence="13 14" key="1">
    <citation type="submission" date="2020-08" db="EMBL/GenBank/DDBJ databases">
        <title>Genomic Encyclopedia of Type Strains, Phase IV (KMG-IV): sequencing the most valuable type-strain genomes for metagenomic binning, comparative biology and taxonomic classification.</title>
        <authorList>
            <person name="Goeker M."/>
        </authorList>
    </citation>
    <scope>NUCLEOTIDE SEQUENCE [LARGE SCALE GENOMIC DNA]</scope>
    <source>
        <strain evidence="13 14">DSM 40141</strain>
    </source>
</reference>
<evidence type="ECO:0000313" key="14">
    <source>
        <dbReference type="Proteomes" id="UP000540423"/>
    </source>
</evidence>
<keyword evidence="9" id="KW-0067">ATP-binding</keyword>
<dbReference type="GO" id="GO:0003677">
    <property type="term" value="F:DNA binding"/>
    <property type="evidence" value="ECO:0007669"/>
    <property type="project" value="UniProtKB-KW"/>
</dbReference>
<comment type="caution">
    <text evidence="13">The sequence shown here is derived from an EMBL/GenBank/DDBJ whole genome shotgun (WGS) entry which is preliminary data.</text>
</comment>
<dbReference type="Proteomes" id="UP000540423">
    <property type="component" value="Unassembled WGS sequence"/>
</dbReference>
<name>A0A7X0HGJ4_9ACTN</name>
<evidence type="ECO:0000256" key="4">
    <source>
        <dbReference type="ARBA" id="ARBA00022722"/>
    </source>
</evidence>
<keyword evidence="7" id="KW-0255">Endonuclease</keyword>
<feature type="region of interest" description="Disordered" evidence="11">
    <location>
        <begin position="439"/>
        <end position="478"/>
    </location>
</feature>
<feature type="compositionally biased region" description="Basic and acidic residues" evidence="11">
    <location>
        <begin position="439"/>
        <end position="470"/>
    </location>
</feature>
<dbReference type="PANTHER" id="PTHR30195">
    <property type="entry name" value="TYPE I SITE-SPECIFIC DEOXYRIBONUCLEASE PROTEIN SUBUNIT M AND R"/>
    <property type="match status" value="1"/>
</dbReference>
<keyword evidence="14" id="KW-1185">Reference proteome</keyword>
<dbReference type="InterPro" id="IPR007409">
    <property type="entry name" value="Restrct_endonuc_type1_HsdR_N"/>
</dbReference>
<dbReference type="Gene3D" id="3.40.50.300">
    <property type="entry name" value="P-loop containing nucleotide triphosphate hydrolases"/>
    <property type="match status" value="2"/>
</dbReference>
<feature type="region of interest" description="Disordered" evidence="11">
    <location>
        <begin position="746"/>
        <end position="799"/>
    </location>
</feature>
<evidence type="ECO:0000256" key="10">
    <source>
        <dbReference type="ARBA" id="ARBA00023125"/>
    </source>
</evidence>
<dbReference type="SUPFAM" id="SSF52540">
    <property type="entry name" value="P-loop containing nucleoside triphosphate hydrolases"/>
    <property type="match status" value="1"/>
</dbReference>
<comment type="catalytic activity">
    <reaction evidence="1">
        <text>Endonucleolytic cleavage of DNA to give random double-stranded fragments with terminal 5'-phosphates, ATP is simultaneously hydrolyzed.</text>
        <dbReference type="EC" id="3.1.21.3"/>
    </reaction>
</comment>
<dbReference type="GO" id="GO:0009035">
    <property type="term" value="F:type I site-specific deoxyribonuclease activity"/>
    <property type="evidence" value="ECO:0007669"/>
    <property type="project" value="UniProtKB-EC"/>
</dbReference>
<evidence type="ECO:0000256" key="7">
    <source>
        <dbReference type="ARBA" id="ARBA00022759"/>
    </source>
</evidence>
<evidence type="ECO:0000256" key="2">
    <source>
        <dbReference type="ARBA" id="ARBA00008598"/>
    </source>
</evidence>
<dbReference type="Gene3D" id="3.90.1570.50">
    <property type="match status" value="1"/>
</dbReference>
<feature type="domain" description="Helicase ATP-binding" evidence="12">
    <location>
        <begin position="307"/>
        <end position="560"/>
    </location>
</feature>
<evidence type="ECO:0000256" key="8">
    <source>
        <dbReference type="ARBA" id="ARBA00022801"/>
    </source>
</evidence>
<dbReference type="RefSeq" id="WP_185032003.1">
    <property type="nucleotide sequence ID" value="NZ_BNBN01000001.1"/>
</dbReference>
<dbReference type="GO" id="GO:0005524">
    <property type="term" value="F:ATP binding"/>
    <property type="evidence" value="ECO:0007669"/>
    <property type="project" value="UniProtKB-KW"/>
</dbReference>
<dbReference type="EC" id="3.1.21.3" evidence="3"/>
<keyword evidence="10" id="KW-0238">DNA-binding</keyword>
<dbReference type="Pfam" id="PF18766">
    <property type="entry name" value="SWI2_SNF2"/>
    <property type="match status" value="1"/>
</dbReference>
<dbReference type="PANTHER" id="PTHR30195:SF15">
    <property type="entry name" value="TYPE I RESTRICTION ENZYME HINDI ENDONUCLEASE SUBUNIT"/>
    <property type="match status" value="1"/>
</dbReference>
<protein>
    <recommendedName>
        <fullName evidence="3">type I site-specific deoxyribonuclease</fullName>
        <ecNumber evidence="3">3.1.21.3</ecNumber>
    </recommendedName>
</protein>